<dbReference type="OrthoDB" id="4207369at2759"/>
<feature type="compositionally biased region" description="Low complexity" evidence="1">
    <location>
        <begin position="771"/>
        <end position="784"/>
    </location>
</feature>
<dbReference type="Proteomes" id="UP000240883">
    <property type="component" value="Unassembled WGS sequence"/>
</dbReference>
<feature type="compositionally biased region" description="Low complexity" evidence="1">
    <location>
        <begin position="467"/>
        <end position="477"/>
    </location>
</feature>
<feature type="compositionally biased region" description="Basic and acidic residues" evidence="1">
    <location>
        <begin position="744"/>
        <end position="753"/>
    </location>
</feature>
<feature type="region of interest" description="Disordered" evidence="1">
    <location>
        <begin position="467"/>
        <end position="578"/>
    </location>
</feature>
<reference evidence="2 3" key="1">
    <citation type="journal article" date="2018" name="Front. Microbiol.">
        <title>Genome-Wide Analysis of Corynespora cassiicola Leaf Fall Disease Putative Effectors.</title>
        <authorList>
            <person name="Lopez D."/>
            <person name="Ribeiro S."/>
            <person name="Label P."/>
            <person name="Fumanal B."/>
            <person name="Venisse J.S."/>
            <person name="Kohler A."/>
            <person name="de Oliveira R.R."/>
            <person name="Labutti K."/>
            <person name="Lipzen A."/>
            <person name="Lail K."/>
            <person name="Bauer D."/>
            <person name="Ohm R.A."/>
            <person name="Barry K.W."/>
            <person name="Spatafora J."/>
            <person name="Grigoriev I.V."/>
            <person name="Martin F.M."/>
            <person name="Pujade-Renaud V."/>
        </authorList>
    </citation>
    <scope>NUCLEOTIDE SEQUENCE [LARGE SCALE GENOMIC DNA]</scope>
    <source>
        <strain evidence="2 3">Philippines</strain>
    </source>
</reference>
<feature type="compositionally biased region" description="Basic residues" evidence="1">
    <location>
        <begin position="819"/>
        <end position="830"/>
    </location>
</feature>
<proteinExistence type="predicted"/>
<name>A0A2T2P855_CORCC</name>
<dbReference type="AlphaFoldDB" id="A0A2T2P855"/>
<evidence type="ECO:0000313" key="3">
    <source>
        <dbReference type="Proteomes" id="UP000240883"/>
    </source>
</evidence>
<feature type="region of interest" description="Disordered" evidence="1">
    <location>
        <begin position="689"/>
        <end position="885"/>
    </location>
</feature>
<protein>
    <submittedName>
        <fullName evidence="2">Uncharacterized protein</fullName>
    </submittedName>
</protein>
<evidence type="ECO:0000313" key="2">
    <source>
        <dbReference type="EMBL" id="PSN73756.1"/>
    </source>
</evidence>
<feature type="compositionally biased region" description="Basic and acidic residues" evidence="1">
    <location>
        <begin position="37"/>
        <end position="47"/>
    </location>
</feature>
<feature type="compositionally biased region" description="Basic and acidic residues" evidence="1">
    <location>
        <begin position="499"/>
        <end position="515"/>
    </location>
</feature>
<feature type="compositionally biased region" description="Polar residues" evidence="1">
    <location>
        <begin position="180"/>
        <end position="191"/>
    </location>
</feature>
<keyword evidence="3" id="KW-1185">Reference proteome</keyword>
<feature type="region of interest" description="Disordered" evidence="1">
    <location>
        <begin position="416"/>
        <end position="443"/>
    </location>
</feature>
<accession>A0A2T2P855</accession>
<evidence type="ECO:0000256" key="1">
    <source>
        <dbReference type="SAM" id="MobiDB-lite"/>
    </source>
</evidence>
<feature type="compositionally biased region" description="Basic residues" evidence="1">
    <location>
        <begin position="761"/>
        <end position="770"/>
    </location>
</feature>
<feature type="region of interest" description="Disordered" evidence="1">
    <location>
        <begin position="36"/>
        <end position="156"/>
    </location>
</feature>
<gene>
    <name evidence="2" type="ORF">BS50DRAFT_607268</name>
</gene>
<sequence length="885" mass="95830">MAPTPRKSARQAFNHTWHETDAALLDLTSLPVCKAPRAWERRPETKKSTNGKQMRVWRRYGLRSGPANTSAVDEDDEEHDSRSRPVKKLQRMSPKAMGVPTPLRHGKARAFKTTRWDRRKSTLPRKKSVQAGSSLTDVEHNSHGDVTEPSIQDDSLTEAKIIGDDTNLAFTFTMEDGSDEPQNSGSPTSPQSPIPSHAGSEFSVEQDATIARLFCSPEKNVILNEHHGYSSRTSPRPEEESELYIVGGDMGETQAATNVPETQEENQYESSTKDPGLEVSCRTNAPIYRAVAVEILRRPIESMDEVGDAEMSEITLEILSPKMEGAPGASEERDSTQEEFTLTEASLQLDIQQDEATASHFQETEGSLGDAKAAEQINMTDDLKLSPVKANVSGQHVASDAMNPFQDIAEGLTLGFTKSTSTERTPRRLRSPSPPPIQSGTEDATLTIALDDDTALLKDFLTRAAASKANKAATIARRSSLQNRRDSDVVRHALASPRKVLEDKDPNSPSKHDNEVTLDLSQNLTLRMEPQPPLSPTQDEVEPAEGVQETSEEAKSSSSSRRSSRARKTRLPAPPLAAPQIEKPKIAVRRADGSEHIVLKKTDAQELSLMTRNNTRKNKQGALSVSLRLLKLKSEAVLSAAGDDTNTRDAVSGKKSVRWDEQLAYFQEGTDTMANMLAEAESLATPDELSLPMAGSTPKVKAKPKIPKVKSSTSTPKIRRVKGLGTANGTPGKALLSPSSMLPDDVREEKEAAEAQPQRLPKPKTTKAKKMAVASTSAQGSSSSEPIDGRVPSLTVAPVGIEAGSNSSSTTTTTTTKERKSRLATPKKVKLPQPASSVAGDGKENQQRTGIGGATPKKGIPVPQVVIPTSVGMDTGLPRRRGKRV</sequence>
<feature type="compositionally biased region" description="Basic and acidic residues" evidence="1">
    <location>
        <begin position="137"/>
        <end position="146"/>
    </location>
</feature>
<dbReference type="EMBL" id="KZ678129">
    <property type="protein sequence ID" value="PSN73756.1"/>
    <property type="molecule type" value="Genomic_DNA"/>
</dbReference>
<feature type="region of interest" description="Disordered" evidence="1">
    <location>
        <begin position="174"/>
        <end position="202"/>
    </location>
</feature>
<feature type="compositionally biased region" description="Basic residues" evidence="1">
    <location>
        <begin position="104"/>
        <end position="113"/>
    </location>
</feature>
<organism evidence="2 3">
    <name type="scientific">Corynespora cassiicola Philippines</name>
    <dbReference type="NCBI Taxonomy" id="1448308"/>
    <lineage>
        <taxon>Eukaryota</taxon>
        <taxon>Fungi</taxon>
        <taxon>Dikarya</taxon>
        <taxon>Ascomycota</taxon>
        <taxon>Pezizomycotina</taxon>
        <taxon>Dothideomycetes</taxon>
        <taxon>Pleosporomycetidae</taxon>
        <taxon>Pleosporales</taxon>
        <taxon>Corynesporascaceae</taxon>
        <taxon>Corynespora</taxon>
    </lineage>
</organism>